<reference evidence="3" key="1">
    <citation type="journal article" date="2017" name="Genome Biol.">
        <title>Comparative genomics reveals high biological diversity and specific adaptations in the industrially and medically important fungal genus Aspergillus.</title>
        <authorList>
            <person name="de Vries R.P."/>
            <person name="Riley R."/>
            <person name="Wiebenga A."/>
            <person name="Aguilar-Osorio G."/>
            <person name="Amillis S."/>
            <person name="Uchima C.A."/>
            <person name="Anderluh G."/>
            <person name="Asadollahi M."/>
            <person name="Askin M."/>
            <person name="Barry K."/>
            <person name="Battaglia E."/>
            <person name="Bayram O."/>
            <person name="Benocci T."/>
            <person name="Braus-Stromeyer S.A."/>
            <person name="Caldana C."/>
            <person name="Canovas D."/>
            <person name="Cerqueira G.C."/>
            <person name="Chen F."/>
            <person name="Chen W."/>
            <person name="Choi C."/>
            <person name="Clum A."/>
            <person name="Dos Santos R.A."/>
            <person name="Damasio A.R."/>
            <person name="Diallinas G."/>
            <person name="Emri T."/>
            <person name="Fekete E."/>
            <person name="Flipphi M."/>
            <person name="Freyberg S."/>
            <person name="Gallo A."/>
            <person name="Gournas C."/>
            <person name="Habgood R."/>
            <person name="Hainaut M."/>
            <person name="Harispe M.L."/>
            <person name="Henrissat B."/>
            <person name="Hilden K.S."/>
            <person name="Hope R."/>
            <person name="Hossain A."/>
            <person name="Karabika E."/>
            <person name="Karaffa L."/>
            <person name="Karanyi Z."/>
            <person name="Krasevec N."/>
            <person name="Kuo A."/>
            <person name="Kusch H."/>
            <person name="LaButti K."/>
            <person name="Lagendijk E.L."/>
            <person name="Lapidus A."/>
            <person name="Levasseur A."/>
            <person name="Lindquist E."/>
            <person name="Lipzen A."/>
            <person name="Logrieco A.F."/>
            <person name="MacCabe A."/>
            <person name="Maekelae M.R."/>
            <person name="Malavazi I."/>
            <person name="Melin P."/>
            <person name="Meyer V."/>
            <person name="Mielnichuk N."/>
            <person name="Miskei M."/>
            <person name="Molnar A.P."/>
            <person name="Mule G."/>
            <person name="Ngan C.Y."/>
            <person name="Orejas M."/>
            <person name="Orosz E."/>
            <person name="Ouedraogo J.P."/>
            <person name="Overkamp K.M."/>
            <person name="Park H.-S."/>
            <person name="Perrone G."/>
            <person name="Piumi F."/>
            <person name="Punt P.J."/>
            <person name="Ram A.F."/>
            <person name="Ramon A."/>
            <person name="Rauscher S."/>
            <person name="Record E."/>
            <person name="Riano-Pachon D.M."/>
            <person name="Robert V."/>
            <person name="Roehrig J."/>
            <person name="Ruller R."/>
            <person name="Salamov A."/>
            <person name="Salih N.S."/>
            <person name="Samson R.A."/>
            <person name="Sandor E."/>
            <person name="Sanguinetti M."/>
            <person name="Schuetze T."/>
            <person name="Sepcic K."/>
            <person name="Shelest E."/>
            <person name="Sherlock G."/>
            <person name="Sophianopoulou V."/>
            <person name="Squina F.M."/>
            <person name="Sun H."/>
            <person name="Susca A."/>
            <person name="Todd R.B."/>
            <person name="Tsang A."/>
            <person name="Unkles S.E."/>
            <person name="van de Wiele N."/>
            <person name="van Rossen-Uffink D."/>
            <person name="Oliveira J.V."/>
            <person name="Vesth T.C."/>
            <person name="Visser J."/>
            <person name="Yu J.-H."/>
            <person name="Zhou M."/>
            <person name="Andersen M.R."/>
            <person name="Archer D.B."/>
            <person name="Baker S.E."/>
            <person name="Benoit I."/>
            <person name="Brakhage A.A."/>
            <person name="Braus G.H."/>
            <person name="Fischer R."/>
            <person name="Frisvad J.C."/>
            <person name="Goldman G.H."/>
            <person name="Houbraken J."/>
            <person name="Oakley B."/>
            <person name="Pocsi I."/>
            <person name="Scazzocchio C."/>
            <person name="Seiboth B."/>
            <person name="vanKuyk P.A."/>
            <person name="Wortman J."/>
            <person name="Dyer P.S."/>
            <person name="Grigoriev I.V."/>
        </authorList>
    </citation>
    <scope>NUCLEOTIDE SEQUENCE [LARGE SCALE GENOMIC DNA]</scope>
    <source>
        <strain evidence="3">CBS 583.65</strain>
    </source>
</reference>
<dbReference type="SUPFAM" id="SSF54637">
    <property type="entry name" value="Thioesterase/thiol ester dehydrase-isomerase"/>
    <property type="match status" value="1"/>
</dbReference>
<evidence type="ECO:0000313" key="2">
    <source>
        <dbReference type="EMBL" id="OJJ06913.1"/>
    </source>
</evidence>
<keyword evidence="1" id="KW-1133">Transmembrane helix</keyword>
<dbReference type="PANTHER" id="PTHR28152">
    <property type="entry name" value="HYDROXYACYL-THIOESTER DEHYDRATASE TYPE 2, MITOCHONDRIAL"/>
    <property type="match status" value="1"/>
</dbReference>
<evidence type="ECO:0000313" key="3">
    <source>
        <dbReference type="Proteomes" id="UP000184073"/>
    </source>
</evidence>
<dbReference type="EMBL" id="KV878136">
    <property type="protein sequence ID" value="OJJ06913.1"/>
    <property type="molecule type" value="Genomic_DNA"/>
</dbReference>
<protein>
    <recommendedName>
        <fullName evidence="4">Derlin</fullName>
    </recommendedName>
</protein>
<dbReference type="STRING" id="1036611.A0A1L9PZK0"/>
<feature type="transmembrane region" description="Helical" evidence="1">
    <location>
        <begin position="391"/>
        <end position="410"/>
    </location>
</feature>
<dbReference type="GeneID" id="63723270"/>
<dbReference type="Proteomes" id="UP000184073">
    <property type="component" value="Unassembled WGS sequence"/>
</dbReference>
<evidence type="ECO:0008006" key="4">
    <source>
        <dbReference type="Google" id="ProtNLM"/>
    </source>
</evidence>
<organism evidence="2 3">
    <name type="scientific">Aspergillus versicolor CBS 583.65</name>
    <dbReference type="NCBI Taxonomy" id="1036611"/>
    <lineage>
        <taxon>Eukaryota</taxon>
        <taxon>Fungi</taxon>
        <taxon>Dikarya</taxon>
        <taxon>Ascomycota</taxon>
        <taxon>Pezizomycotina</taxon>
        <taxon>Eurotiomycetes</taxon>
        <taxon>Eurotiomycetidae</taxon>
        <taxon>Eurotiales</taxon>
        <taxon>Aspergillaceae</taxon>
        <taxon>Aspergillus</taxon>
        <taxon>Aspergillus subgen. Nidulantes</taxon>
    </lineage>
</organism>
<dbReference type="GO" id="GO:0019171">
    <property type="term" value="F:(3R)-hydroxyacyl-[acyl-carrier-protein] dehydratase activity"/>
    <property type="evidence" value="ECO:0007669"/>
    <property type="project" value="TreeGrafter"/>
</dbReference>
<dbReference type="OrthoDB" id="19102at2759"/>
<keyword evidence="1" id="KW-0472">Membrane</keyword>
<sequence>MRRAVISRPLGVANRRGNFCARRGYASSLPECLYQDLTSRQLPLFFDYLHPQPSHLLDLTLTGLFPKLDAFPQTQTTLPTIIRPSPLPPAHHLVYFPPQVTPSQLLPDGTDTLHSPGAPFNRRLWVGGGVRFAATNKLMLSGRRAVCIEGIRDVIVKGQQGEEKIFVKIERQINTVGEGETENDIRKRIWRSNNKDMGEHAPVVEDRNLVFMRDKTADQLDRDKAKFSQVSKTIKCYRNLLVHGPLTLTLLLTALCHHLHGTGLTISDIDYKNLAPLYVEEELAICGKPKPTRDNAWDVWIEAGNGAMDDFRALPPVASRTLTALTFIESALVHSQSLSYYFVPLIPKLLFKFRPEIWRLCTPYLLTDPKLNFVFDLYFSMPVNMGNPGSFFVYVLFIASVIMGFTWEPGYSRRDNKGTRTMFFVVEIPTLLLPWARLALTFVMKGWYSASIEFTGIVAAHLYDFVTRIYPTFGGGKNYIVTPAFIQRWFTGSLRGGRERVYGQAYRPPNEAENPPRGWASSIRTAWDTRGSGRRLGGN</sequence>
<dbReference type="Pfam" id="PF04511">
    <property type="entry name" value="DER1"/>
    <property type="match status" value="1"/>
</dbReference>
<dbReference type="VEuPathDB" id="FungiDB:ASPVEDRAFT_141546"/>
<dbReference type="RefSeq" id="XP_040672675.1">
    <property type="nucleotide sequence ID" value="XM_040807759.1"/>
</dbReference>
<dbReference type="AlphaFoldDB" id="A0A1L9PZK0"/>
<dbReference type="GO" id="GO:0005739">
    <property type="term" value="C:mitochondrion"/>
    <property type="evidence" value="ECO:0007669"/>
    <property type="project" value="TreeGrafter"/>
</dbReference>
<dbReference type="InterPro" id="IPR007599">
    <property type="entry name" value="DER1"/>
</dbReference>
<proteinExistence type="predicted"/>
<dbReference type="PANTHER" id="PTHR28152:SF1">
    <property type="entry name" value="HYDROXYACYL-THIOESTER DEHYDRATASE TYPE 2, MITOCHONDRIAL"/>
    <property type="match status" value="1"/>
</dbReference>
<name>A0A1L9PZK0_ASPVE</name>
<gene>
    <name evidence="2" type="ORF">ASPVEDRAFT_141546</name>
</gene>
<dbReference type="InterPro" id="IPR052741">
    <property type="entry name" value="Mitochondrial_HTD2"/>
</dbReference>
<keyword evidence="1" id="KW-0812">Transmembrane</keyword>
<dbReference type="InterPro" id="IPR029069">
    <property type="entry name" value="HotDog_dom_sf"/>
</dbReference>
<accession>A0A1L9PZK0</accession>
<evidence type="ECO:0000256" key="1">
    <source>
        <dbReference type="SAM" id="Phobius"/>
    </source>
</evidence>
<keyword evidence="3" id="KW-1185">Reference proteome</keyword>